<dbReference type="Pfam" id="PF04480">
    <property type="entry name" value="DUF559"/>
    <property type="match status" value="1"/>
</dbReference>
<protein>
    <recommendedName>
        <fullName evidence="1">DUF559 domain-containing protein</fullName>
    </recommendedName>
</protein>
<comment type="caution">
    <text evidence="2">The sequence shown here is derived from an EMBL/GenBank/DDBJ whole genome shotgun (WGS) entry which is preliminary data.</text>
</comment>
<proteinExistence type="predicted"/>
<evidence type="ECO:0000313" key="3">
    <source>
        <dbReference type="Proteomes" id="UP000244649"/>
    </source>
</evidence>
<accession>A0A2T7WXW5</accession>
<reference evidence="2 3" key="1">
    <citation type="submission" date="2018-04" db="EMBL/GenBank/DDBJ databases">
        <authorList>
            <person name="Go L.Y."/>
            <person name="Mitchell J.A."/>
        </authorList>
    </citation>
    <scope>NUCLEOTIDE SEQUENCE [LARGE SCALE GENOMIC DNA]</scope>
    <source>
        <strain evidence="2 3">TPD7010</strain>
    </source>
</reference>
<dbReference type="InterPro" id="IPR007569">
    <property type="entry name" value="DUF559"/>
</dbReference>
<dbReference type="InterPro" id="IPR011335">
    <property type="entry name" value="Restrct_endonuc-II-like"/>
</dbReference>
<evidence type="ECO:0000313" key="2">
    <source>
        <dbReference type="EMBL" id="PVE79349.1"/>
    </source>
</evidence>
<dbReference type="Gene3D" id="3.40.960.10">
    <property type="entry name" value="VSR Endonuclease"/>
    <property type="match status" value="1"/>
</dbReference>
<dbReference type="Proteomes" id="UP000244649">
    <property type="component" value="Unassembled WGS sequence"/>
</dbReference>
<dbReference type="SUPFAM" id="SSF52980">
    <property type="entry name" value="Restriction endonuclease-like"/>
    <property type="match status" value="1"/>
</dbReference>
<evidence type="ECO:0000259" key="1">
    <source>
        <dbReference type="Pfam" id="PF04480"/>
    </source>
</evidence>
<dbReference type="AlphaFoldDB" id="A0A2T7WXW5"/>
<name>A0A2T7WXW5_MICTE</name>
<organism evidence="2 3">
    <name type="scientific">Microbacterium testaceum</name>
    <name type="common">Aureobacterium testaceum</name>
    <name type="synonym">Brevibacterium testaceum</name>
    <dbReference type="NCBI Taxonomy" id="2033"/>
    <lineage>
        <taxon>Bacteria</taxon>
        <taxon>Bacillati</taxon>
        <taxon>Actinomycetota</taxon>
        <taxon>Actinomycetes</taxon>
        <taxon>Micrococcales</taxon>
        <taxon>Microbacteriaceae</taxon>
        <taxon>Microbacterium</taxon>
    </lineage>
</organism>
<sequence>MCTNRTPVRTYAELRAEGLTRRALAAAVSSGSLLHLRRGVYVDAGACRPVVSAARHGGALACVTAARHLGLWVLDATDVVHVWLHGSGHTHAHEDCACRPHWDDLPTGGFFDLPRVAVALRQILRCLGVEEFFVAVESALRKRLLTAADRAWLHGHINESGRAALAFARSDADSGLESLMRWRLRTHALAVRTQTRVVSGGRVDLLIGDRLIVEADGAPFHEGENQRHRDLRRDARAAAWGFVTLRFDHALIVHDWPTVEAAILAYVDRGLHLGR</sequence>
<gene>
    <name evidence="2" type="ORF">DC432_00915</name>
</gene>
<dbReference type="RefSeq" id="WP_116536291.1">
    <property type="nucleotide sequence ID" value="NZ_QDFT01000002.1"/>
</dbReference>
<feature type="domain" description="DUF559" evidence="1">
    <location>
        <begin position="204"/>
        <end position="266"/>
    </location>
</feature>
<dbReference type="EMBL" id="QDFT01000002">
    <property type="protein sequence ID" value="PVE79349.1"/>
    <property type="molecule type" value="Genomic_DNA"/>
</dbReference>